<dbReference type="InterPro" id="IPR001585">
    <property type="entry name" value="TAL/FSA"/>
</dbReference>
<dbReference type="AlphaFoldDB" id="A0AAW1PPG6"/>
<keyword evidence="3" id="KW-1185">Reference proteome</keyword>
<sequence>MQSIESLVDTHKPTAATVTSSVLTGILANPTSQGLSQYKAAIERAMRYEKCSMLHGDERLACVLVAAMCSLGALISESVPGRISMELDPRLAYDTDGLVKRAKATCEQFQSMGVSTDRLLIRLPGTWEGIQAAKSLEQEGIATHVILVYSFVQAVAAAQAGCSVIQPNVGHIRDWFSKNPGAIRDPRGPRQDSGGLFQDTDNPAIKMVEKIYNYCKQQHPDVKIMAAGVRSKQEALELAGVDYIVLSPRVLDALSQTPTLQGYNDGLRVADEQEGVHTQLCPANAKEARFTPEETAPVTKQLFQEGLGQVGMELLDTGVQRLVDDITRLETSLREYAVGSE</sequence>
<evidence type="ECO:0000313" key="2">
    <source>
        <dbReference type="EMBL" id="KAK9809892.1"/>
    </source>
</evidence>
<dbReference type="Gene3D" id="3.20.20.70">
    <property type="entry name" value="Aldolase class I"/>
    <property type="match status" value="1"/>
</dbReference>
<gene>
    <name evidence="2" type="ORF">WJX72_001155</name>
</gene>
<dbReference type="GO" id="GO:0005975">
    <property type="term" value="P:carbohydrate metabolic process"/>
    <property type="evidence" value="ECO:0007669"/>
    <property type="project" value="InterPro"/>
</dbReference>
<dbReference type="Proteomes" id="UP001489004">
    <property type="component" value="Unassembled WGS sequence"/>
</dbReference>
<evidence type="ECO:0008006" key="4">
    <source>
        <dbReference type="Google" id="ProtNLM"/>
    </source>
</evidence>
<evidence type="ECO:0000256" key="1">
    <source>
        <dbReference type="ARBA" id="ARBA00023270"/>
    </source>
</evidence>
<comment type="caution">
    <text evidence="2">The sequence shown here is derived from an EMBL/GenBank/DDBJ whole genome shotgun (WGS) entry which is preliminary data.</text>
</comment>
<dbReference type="PANTHER" id="PTHR10683:SF18">
    <property type="entry name" value="TRANSALDOLASE"/>
    <property type="match status" value="1"/>
</dbReference>
<dbReference type="EMBL" id="JALJOR010000010">
    <property type="protein sequence ID" value="KAK9809892.1"/>
    <property type="molecule type" value="Genomic_DNA"/>
</dbReference>
<name>A0AAW1PPG6_9CHLO</name>
<dbReference type="Pfam" id="PF00923">
    <property type="entry name" value="TAL_FSA"/>
    <property type="match status" value="1"/>
</dbReference>
<dbReference type="SUPFAM" id="SSF51569">
    <property type="entry name" value="Aldolase"/>
    <property type="match status" value="1"/>
</dbReference>
<accession>A0AAW1PPG6</accession>
<reference evidence="2 3" key="1">
    <citation type="journal article" date="2024" name="Nat. Commun.">
        <title>Phylogenomics reveals the evolutionary origins of lichenization in chlorophyte algae.</title>
        <authorList>
            <person name="Puginier C."/>
            <person name="Libourel C."/>
            <person name="Otte J."/>
            <person name="Skaloud P."/>
            <person name="Haon M."/>
            <person name="Grisel S."/>
            <person name="Petersen M."/>
            <person name="Berrin J.G."/>
            <person name="Delaux P.M."/>
            <person name="Dal Grande F."/>
            <person name="Keller J."/>
        </authorList>
    </citation>
    <scope>NUCLEOTIDE SEQUENCE [LARGE SCALE GENOMIC DNA]</scope>
    <source>
        <strain evidence="2 3">SAG 2043</strain>
    </source>
</reference>
<dbReference type="InterPro" id="IPR013785">
    <property type="entry name" value="Aldolase_TIM"/>
</dbReference>
<dbReference type="PANTHER" id="PTHR10683">
    <property type="entry name" value="TRANSALDOLASE"/>
    <property type="match status" value="1"/>
</dbReference>
<evidence type="ECO:0000313" key="3">
    <source>
        <dbReference type="Proteomes" id="UP001489004"/>
    </source>
</evidence>
<organism evidence="2 3">
    <name type="scientific">[Myrmecia] bisecta</name>
    <dbReference type="NCBI Taxonomy" id="41462"/>
    <lineage>
        <taxon>Eukaryota</taxon>
        <taxon>Viridiplantae</taxon>
        <taxon>Chlorophyta</taxon>
        <taxon>core chlorophytes</taxon>
        <taxon>Trebouxiophyceae</taxon>
        <taxon>Trebouxiales</taxon>
        <taxon>Trebouxiaceae</taxon>
        <taxon>Myrmecia</taxon>
    </lineage>
</organism>
<proteinExistence type="predicted"/>
<keyword evidence="1" id="KW-0704">Schiff base</keyword>
<protein>
    <recommendedName>
        <fullName evidence="4">Transaldolase</fullName>
    </recommendedName>
</protein>